<dbReference type="SUPFAM" id="SSF51197">
    <property type="entry name" value="Clavaminate synthase-like"/>
    <property type="match status" value="1"/>
</dbReference>
<dbReference type="Gene3D" id="2.60.120.620">
    <property type="entry name" value="q2cbj1_9rhob like domain"/>
    <property type="match status" value="1"/>
</dbReference>
<dbReference type="InParanoid" id="A0A165CHL8"/>
<sequence>MSGAYTHGANGTDEQAAPKAQPTWDELKAQAHARIKQADIDHWHAHGYVIVEGFLSPEELAACVEGFHTYMPAWDEYVRRRPMYEDMQGSTGKVPPGWVRHQFPYDSTALNRAALHPFLVAFAERLMGHSSSSILLSHGFILGKYAGKADYDQELHQDYSNNTLVVPRRGVHSIDIPMIVYFTDVTAELGPTYVCPAEHTQHLPPNGKRHHSREAYPELYAHERPALAPAGSVLIYSMRTFHRGSRMLASEGLRFSMFTGFHTANTPWLGSHSFQWAGGKHEMDRFVTHASPRERELVGFPPVGDDYWNDDECRRGVAQRYPDMDMTPYGGRD</sequence>
<dbReference type="Proteomes" id="UP000076842">
    <property type="component" value="Unassembled WGS sequence"/>
</dbReference>
<evidence type="ECO:0000256" key="1">
    <source>
        <dbReference type="SAM" id="MobiDB-lite"/>
    </source>
</evidence>
<evidence type="ECO:0008006" key="4">
    <source>
        <dbReference type="Google" id="ProtNLM"/>
    </source>
</evidence>
<evidence type="ECO:0000313" key="2">
    <source>
        <dbReference type="EMBL" id="KZT50811.1"/>
    </source>
</evidence>
<dbReference type="EMBL" id="KV424143">
    <property type="protein sequence ID" value="KZT50811.1"/>
    <property type="molecule type" value="Genomic_DNA"/>
</dbReference>
<protein>
    <recommendedName>
        <fullName evidence="4">Phytanoyl-CoA dioxygenase family protein</fullName>
    </recommendedName>
</protein>
<proteinExistence type="predicted"/>
<dbReference type="AlphaFoldDB" id="A0A165CHL8"/>
<dbReference type="OrthoDB" id="2328924at2759"/>
<name>A0A165CHL8_9BASI</name>
<keyword evidence="3" id="KW-1185">Reference proteome</keyword>
<dbReference type="InterPro" id="IPR008775">
    <property type="entry name" value="Phytyl_CoA_dOase-like"/>
</dbReference>
<organism evidence="2 3">
    <name type="scientific">Calocera cornea HHB12733</name>
    <dbReference type="NCBI Taxonomy" id="1353952"/>
    <lineage>
        <taxon>Eukaryota</taxon>
        <taxon>Fungi</taxon>
        <taxon>Dikarya</taxon>
        <taxon>Basidiomycota</taxon>
        <taxon>Agaricomycotina</taxon>
        <taxon>Dacrymycetes</taxon>
        <taxon>Dacrymycetales</taxon>
        <taxon>Dacrymycetaceae</taxon>
        <taxon>Calocera</taxon>
    </lineage>
</organism>
<evidence type="ECO:0000313" key="3">
    <source>
        <dbReference type="Proteomes" id="UP000076842"/>
    </source>
</evidence>
<dbReference type="Pfam" id="PF05721">
    <property type="entry name" value="PhyH"/>
    <property type="match status" value="1"/>
</dbReference>
<reference evidence="2 3" key="1">
    <citation type="journal article" date="2016" name="Mol. Biol. Evol.">
        <title>Comparative Genomics of Early-Diverging Mushroom-Forming Fungi Provides Insights into the Origins of Lignocellulose Decay Capabilities.</title>
        <authorList>
            <person name="Nagy L.G."/>
            <person name="Riley R."/>
            <person name="Tritt A."/>
            <person name="Adam C."/>
            <person name="Daum C."/>
            <person name="Floudas D."/>
            <person name="Sun H."/>
            <person name="Yadav J.S."/>
            <person name="Pangilinan J."/>
            <person name="Larsson K.H."/>
            <person name="Matsuura K."/>
            <person name="Barry K."/>
            <person name="Labutti K."/>
            <person name="Kuo R."/>
            <person name="Ohm R.A."/>
            <person name="Bhattacharya S.S."/>
            <person name="Shirouzu T."/>
            <person name="Yoshinaga Y."/>
            <person name="Martin F.M."/>
            <person name="Grigoriev I.V."/>
            <person name="Hibbett D.S."/>
        </authorList>
    </citation>
    <scope>NUCLEOTIDE SEQUENCE [LARGE SCALE GENOMIC DNA]</scope>
    <source>
        <strain evidence="2 3">HHB12733</strain>
    </source>
</reference>
<gene>
    <name evidence="2" type="ORF">CALCODRAFT_488418</name>
</gene>
<feature type="region of interest" description="Disordered" evidence="1">
    <location>
        <begin position="1"/>
        <end position="23"/>
    </location>
</feature>
<accession>A0A165CHL8</accession>